<dbReference type="InterPro" id="IPR033432">
    <property type="entry name" value="GH94_catalytic"/>
</dbReference>
<dbReference type="Pfam" id="PF17167">
    <property type="entry name" value="Glyco_hydro_94"/>
    <property type="match status" value="1"/>
</dbReference>
<dbReference type="Proteomes" id="UP001595530">
    <property type="component" value="Unassembled WGS sequence"/>
</dbReference>
<keyword evidence="5" id="KW-1185">Reference proteome</keyword>
<evidence type="ECO:0000256" key="1">
    <source>
        <dbReference type="ARBA" id="ARBA00022676"/>
    </source>
</evidence>
<sequence length="206" mass="23096">MDAVDRELVRREGALIQLLDPPFGQFEPNPGYIKGYLRGVRENGGQYTHAAVWAAMAFAALGNAERAWQLCKMINPINRAASVDAIAVYKTEPYVLASDVYALAPHVGRGGWTWYTGSAGWMYQFIVESLLGLRLEAEQLHFAPCVPADWKSFEVIYRYRKTDYHITVLPHTTDGNARLTIDGIERPGPAIPLVDDRHAHSVEVWI</sequence>
<keyword evidence="1" id="KW-0328">Glycosyltransferase</keyword>
<dbReference type="PANTHER" id="PTHR37469">
    <property type="entry name" value="CELLOBIONIC ACID PHOSPHORYLASE-RELATED"/>
    <property type="match status" value="1"/>
</dbReference>
<proteinExistence type="predicted"/>
<dbReference type="GO" id="GO:0016787">
    <property type="term" value="F:hydrolase activity"/>
    <property type="evidence" value="ECO:0007669"/>
    <property type="project" value="UniProtKB-KW"/>
</dbReference>
<feature type="domain" description="Glycosyl hydrolase 94 catalytic" evidence="3">
    <location>
        <begin position="1"/>
        <end position="132"/>
    </location>
</feature>
<dbReference type="InterPro" id="IPR052047">
    <property type="entry name" value="GH94_Enzymes"/>
</dbReference>
<protein>
    <submittedName>
        <fullName evidence="4">GH36-type glycosyl hydrolase domain-containing protein</fullName>
    </submittedName>
</protein>
<accession>A0ABV7F8H1</accession>
<dbReference type="SUPFAM" id="SSF48208">
    <property type="entry name" value="Six-hairpin glycosidases"/>
    <property type="match status" value="1"/>
</dbReference>
<evidence type="ECO:0000313" key="4">
    <source>
        <dbReference type="EMBL" id="MFC3110526.1"/>
    </source>
</evidence>
<dbReference type="Gene3D" id="1.50.10.10">
    <property type="match status" value="1"/>
</dbReference>
<comment type="caution">
    <text evidence="4">The sequence shown here is derived from an EMBL/GenBank/DDBJ whole genome shotgun (WGS) entry which is preliminary data.</text>
</comment>
<dbReference type="InterPro" id="IPR008928">
    <property type="entry name" value="6-hairpin_glycosidase_sf"/>
</dbReference>
<dbReference type="Gene3D" id="2.60.420.10">
    <property type="entry name" value="Maltose phosphorylase, domain 3"/>
    <property type="match status" value="1"/>
</dbReference>
<evidence type="ECO:0000313" key="5">
    <source>
        <dbReference type="Proteomes" id="UP001595530"/>
    </source>
</evidence>
<dbReference type="PANTHER" id="PTHR37469:SF2">
    <property type="entry name" value="CELLOBIONIC ACID PHOSPHORYLASE"/>
    <property type="match status" value="1"/>
</dbReference>
<dbReference type="InterPro" id="IPR012341">
    <property type="entry name" value="6hp_glycosidase-like_sf"/>
</dbReference>
<gene>
    <name evidence="4" type="ORF">ACFOFO_21620</name>
</gene>
<name>A0ABV7F8H1_9BURK</name>
<reference evidence="5" key="1">
    <citation type="journal article" date="2019" name="Int. J. Syst. Evol. Microbiol.">
        <title>The Global Catalogue of Microorganisms (GCM) 10K type strain sequencing project: providing services to taxonomists for standard genome sequencing and annotation.</title>
        <authorList>
            <consortium name="The Broad Institute Genomics Platform"/>
            <consortium name="The Broad Institute Genome Sequencing Center for Infectious Disease"/>
            <person name="Wu L."/>
            <person name="Ma J."/>
        </authorList>
    </citation>
    <scope>NUCLEOTIDE SEQUENCE [LARGE SCALE GENOMIC DNA]</scope>
    <source>
        <strain evidence="5">KCTC 42986</strain>
    </source>
</reference>
<evidence type="ECO:0000259" key="3">
    <source>
        <dbReference type="Pfam" id="PF17167"/>
    </source>
</evidence>
<keyword evidence="2" id="KW-0808">Transferase</keyword>
<keyword evidence="4" id="KW-0378">Hydrolase</keyword>
<dbReference type="EMBL" id="JBHRTP010000081">
    <property type="protein sequence ID" value="MFC3110526.1"/>
    <property type="molecule type" value="Genomic_DNA"/>
</dbReference>
<evidence type="ECO:0000256" key="2">
    <source>
        <dbReference type="ARBA" id="ARBA00022679"/>
    </source>
</evidence>
<dbReference type="RefSeq" id="WP_390329179.1">
    <property type="nucleotide sequence ID" value="NZ_JBHRTP010000081.1"/>
</dbReference>
<organism evidence="4 5">
    <name type="scientific">Undibacterium arcticum</name>
    <dbReference type="NCBI Taxonomy" id="1762892"/>
    <lineage>
        <taxon>Bacteria</taxon>
        <taxon>Pseudomonadati</taxon>
        <taxon>Pseudomonadota</taxon>
        <taxon>Betaproteobacteria</taxon>
        <taxon>Burkholderiales</taxon>
        <taxon>Oxalobacteraceae</taxon>
        <taxon>Undibacterium</taxon>
    </lineage>
</organism>